<evidence type="ECO:0000313" key="3">
    <source>
        <dbReference type="EMBL" id="CEM32154.1"/>
    </source>
</evidence>
<feature type="compositionally biased region" description="Acidic residues" evidence="1">
    <location>
        <begin position="125"/>
        <end position="143"/>
    </location>
</feature>
<protein>
    <recommendedName>
        <fullName evidence="5">Cadherin-like domain-containing protein</fullName>
    </recommendedName>
</protein>
<dbReference type="InParanoid" id="A0A0G4GPL0"/>
<organism evidence="3 4">
    <name type="scientific">Vitrella brassicaformis (strain CCMP3155)</name>
    <dbReference type="NCBI Taxonomy" id="1169540"/>
    <lineage>
        <taxon>Eukaryota</taxon>
        <taxon>Sar</taxon>
        <taxon>Alveolata</taxon>
        <taxon>Colpodellida</taxon>
        <taxon>Vitrellaceae</taxon>
        <taxon>Vitrella</taxon>
    </lineage>
</organism>
<proteinExistence type="predicted"/>
<evidence type="ECO:0000313" key="4">
    <source>
        <dbReference type="Proteomes" id="UP000041254"/>
    </source>
</evidence>
<evidence type="ECO:0000256" key="1">
    <source>
        <dbReference type="SAM" id="MobiDB-lite"/>
    </source>
</evidence>
<keyword evidence="4" id="KW-1185">Reference proteome</keyword>
<dbReference type="AlphaFoldDB" id="A0A0G4GPL0"/>
<name>A0A0G4GPL0_VITBC</name>
<feature type="signal peptide" evidence="2">
    <location>
        <begin position="1"/>
        <end position="15"/>
    </location>
</feature>
<evidence type="ECO:0000256" key="2">
    <source>
        <dbReference type="SAM" id="SignalP"/>
    </source>
</evidence>
<feature type="chain" id="PRO_5013266357" description="Cadherin-like domain-containing protein" evidence="2">
    <location>
        <begin position="16"/>
        <end position="295"/>
    </location>
</feature>
<accession>A0A0G4GPL0</accession>
<dbReference type="EMBL" id="CDMY01000748">
    <property type="protein sequence ID" value="CEM32154.1"/>
    <property type="molecule type" value="Genomic_DNA"/>
</dbReference>
<feature type="region of interest" description="Disordered" evidence="1">
    <location>
        <begin position="97"/>
        <end position="149"/>
    </location>
</feature>
<sequence>MYALLAACGLFVARAQNWSAEDFIPQRSLQSTNMGRFHNATGLPEGSKIHLRLHLMAESLEEMLPEIEDGYQIVMYKRAGRMAMSAVPMGLARAAGVGGGAEDKVPSRRRRKPIIADKTTRPPPDGDDTPTDDDPKDLEDCPDEVSGNVKLDLPVPDNLLNISYYLPAIDLPKETAPLLVVGLDVTKGNADLIVATDTGLASFAFGDPAEKQQYETTIVVDTDGVKEVYVQVLCYSLYPYNTPPVPCKAELIWFEHTGECLPPTDEVVGVDTAVDETLVTTVPRYPGYYAAPQHS</sequence>
<dbReference type="VEuPathDB" id="CryptoDB:Vbra_946"/>
<keyword evidence="2" id="KW-0732">Signal</keyword>
<evidence type="ECO:0008006" key="5">
    <source>
        <dbReference type="Google" id="ProtNLM"/>
    </source>
</evidence>
<reference evidence="3 4" key="1">
    <citation type="submission" date="2014-11" db="EMBL/GenBank/DDBJ databases">
        <authorList>
            <person name="Zhu J."/>
            <person name="Qi W."/>
            <person name="Song R."/>
        </authorList>
    </citation>
    <scope>NUCLEOTIDE SEQUENCE [LARGE SCALE GENOMIC DNA]</scope>
</reference>
<gene>
    <name evidence="3" type="ORF">Vbra_946</name>
</gene>
<dbReference type="Proteomes" id="UP000041254">
    <property type="component" value="Unassembled WGS sequence"/>
</dbReference>